<feature type="region of interest" description="Disordered" evidence="1">
    <location>
        <begin position="19"/>
        <end position="73"/>
    </location>
</feature>
<reference evidence="3" key="1">
    <citation type="journal article" date="2021" name="Nat. Commun.">
        <title>Genetic determinants of endophytism in the Arabidopsis root mycobiome.</title>
        <authorList>
            <person name="Mesny F."/>
            <person name="Miyauchi S."/>
            <person name="Thiergart T."/>
            <person name="Pickel B."/>
            <person name="Atanasova L."/>
            <person name="Karlsson M."/>
            <person name="Huettel B."/>
            <person name="Barry K.W."/>
            <person name="Haridas S."/>
            <person name="Chen C."/>
            <person name="Bauer D."/>
            <person name="Andreopoulos W."/>
            <person name="Pangilinan J."/>
            <person name="LaButti K."/>
            <person name="Riley R."/>
            <person name="Lipzen A."/>
            <person name="Clum A."/>
            <person name="Drula E."/>
            <person name="Henrissat B."/>
            <person name="Kohler A."/>
            <person name="Grigoriev I.V."/>
            <person name="Martin F.M."/>
            <person name="Hacquard S."/>
        </authorList>
    </citation>
    <scope>NUCLEOTIDE SEQUENCE</scope>
    <source>
        <strain evidence="3">MPI-CAGE-CH-0235</strain>
    </source>
</reference>
<feature type="compositionally biased region" description="Low complexity" evidence="1">
    <location>
        <begin position="41"/>
        <end position="54"/>
    </location>
</feature>
<evidence type="ECO:0000256" key="2">
    <source>
        <dbReference type="SAM" id="SignalP"/>
    </source>
</evidence>
<protein>
    <submittedName>
        <fullName evidence="3">Uncharacterized protein</fullName>
    </submittedName>
</protein>
<keyword evidence="2" id="KW-0732">Signal</keyword>
<dbReference type="AlphaFoldDB" id="A0A8K0WN49"/>
<evidence type="ECO:0000313" key="3">
    <source>
        <dbReference type="EMBL" id="KAH7310730.1"/>
    </source>
</evidence>
<feature type="signal peptide" evidence="2">
    <location>
        <begin position="1"/>
        <end position="19"/>
    </location>
</feature>
<keyword evidence="4" id="KW-1185">Reference proteome</keyword>
<dbReference type="Gene3D" id="2.60.20.10">
    <property type="entry name" value="Crystallins"/>
    <property type="match status" value="1"/>
</dbReference>
<dbReference type="Proteomes" id="UP000813444">
    <property type="component" value="Unassembled WGS sequence"/>
</dbReference>
<comment type="caution">
    <text evidence="3">The sequence shown here is derived from an EMBL/GenBank/DDBJ whole genome shotgun (WGS) entry which is preliminary data.</text>
</comment>
<sequence>MQFNFLLLAGLLAATSVGATPLDEPNDLQERQTPPPPPDQPGQQNPSGQQDQPTLSMFDGRSGSGETLDLTFQPGRCRNFPPEWRNRMSSFSKPQNSRCTLYSRRDCRGNRSFYQTDMTFICSVRDGLAERANSFRCQ</sequence>
<feature type="chain" id="PRO_5035436729" evidence="2">
    <location>
        <begin position="20"/>
        <end position="138"/>
    </location>
</feature>
<dbReference type="OrthoDB" id="5132380at2759"/>
<evidence type="ECO:0000256" key="1">
    <source>
        <dbReference type="SAM" id="MobiDB-lite"/>
    </source>
</evidence>
<gene>
    <name evidence="3" type="ORF">B0I35DRAFT_482020</name>
</gene>
<dbReference type="EMBL" id="JAGPNK010000012">
    <property type="protein sequence ID" value="KAH7310730.1"/>
    <property type="molecule type" value="Genomic_DNA"/>
</dbReference>
<organism evidence="3 4">
    <name type="scientific">Stachybotrys elegans</name>
    <dbReference type="NCBI Taxonomy" id="80388"/>
    <lineage>
        <taxon>Eukaryota</taxon>
        <taxon>Fungi</taxon>
        <taxon>Dikarya</taxon>
        <taxon>Ascomycota</taxon>
        <taxon>Pezizomycotina</taxon>
        <taxon>Sordariomycetes</taxon>
        <taxon>Hypocreomycetidae</taxon>
        <taxon>Hypocreales</taxon>
        <taxon>Stachybotryaceae</taxon>
        <taxon>Stachybotrys</taxon>
    </lineage>
</organism>
<evidence type="ECO:0000313" key="4">
    <source>
        <dbReference type="Proteomes" id="UP000813444"/>
    </source>
</evidence>
<accession>A0A8K0WN49</accession>
<proteinExistence type="predicted"/>
<name>A0A8K0WN49_9HYPO</name>